<dbReference type="PANTHER" id="PTHR22726:SF1">
    <property type="entry name" value="METALLOENDOPEPTIDASE OMA1, MITOCHONDRIAL"/>
    <property type="match status" value="1"/>
</dbReference>
<dbReference type="PROSITE" id="PS51257">
    <property type="entry name" value="PROKAR_LIPOPROTEIN"/>
    <property type="match status" value="1"/>
</dbReference>
<dbReference type="Gene3D" id="3.30.2010.10">
    <property type="entry name" value="Metalloproteases ('zincins'), catalytic domain"/>
    <property type="match status" value="1"/>
</dbReference>
<keyword evidence="3 6" id="KW-0378">Hydrolase</keyword>
<keyword evidence="1 6" id="KW-0645">Protease</keyword>
<evidence type="ECO:0000259" key="7">
    <source>
        <dbReference type="Pfam" id="PF01435"/>
    </source>
</evidence>
<evidence type="ECO:0000313" key="9">
    <source>
        <dbReference type="Proteomes" id="UP000191055"/>
    </source>
</evidence>
<keyword evidence="9" id="KW-1185">Reference proteome</keyword>
<dbReference type="PANTHER" id="PTHR22726">
    <property type="entry name" value="METALLOENDOPEPTIDASE OMA1"/>
    <property type="match status" value="1"/>
</dbReference>
<proteinExistence type="inferred from homology"/>
<dbReference type="STRING" id="889453.SAMN03080601_00988"/>
<organism evidence="8 9">
    <name type="scientific">Alkalitalea saponilacus</name>
    <dbReference type="NCBI Taxonomy" id="889453"/>
    <lineage>
        <taxon>Bacteria</taxon>
        <taxon>Pseudomonadati</taxon>
        <taxon>Bacteroidota</taxon>
        <taxon>Bacteroidia</taxon>
        <taxon>Marinilabiliales</taxon>
        <taxon>Marinilabiliaceae</taxon>
        <taxon>Alkalitalea</taxon>
    </lineage>
</organism>
<evidence type="ECO:0000256" key="1">
    <source>
        <dbReference type="ARBA" id="ARBA00022670"/>
    </source>
</evidence>
<evidence type="ECO:0000256" key="6">
    <source>
        <dbReference type="RuleBase" id="RU003983"/>
    </source>
</evidence>
<dbReference type="EMBL" id="FUYV01000004">
    <property type="protein sequence ID" value="SKB66962.1"/>
    <property type="molecule type" value="Genomic_DNA"/>
</dbReference>
<dbReference type="OrthoDB" id="9810445at2"/>
<dbReference type="InterPro" id="IPR051156">
    <property type="entry name" value="Mito/Outer_Membr_Metalloprot"/>
</dbReference>
<name>A0A1T5D5H3_9BACT</name>
<dbReference type="GO" id="GO:0051603">
    <property type="term" value="P:proteolysis involved in protein catabolic process"/>
    <property type="evidence" value="ECO:0007669"/>
    <property type="project" value="TreeGrafter"/>
</dbReference>
<dbReference type="GO" id="GO:0004222">
    <property type="term" value="F:metalloendopeptidase activity"/>
    <property type="evidence" value="ECO:0007669"/>
    <property type="project" value="InterPro"/>
</dbReference>
<evidence type="ECO:0000313" key="8">
    <source>
        <dbReference type="EMBL" id="SKB66962.1"/>
    </source>
</evidence>
<dbReference type="Pfam" id="PF01435">
    <property type="entry name" value="Peptidase_M48"/>
    <property type="match status" value="1"/>
</dbReference>
<keyword evidence="5 6" id="KW-0482">Metalloprotease</keyword>
<evidence type="ECO:0000256" key="2">
    <source>
        <dbReference type="ARBA" id="ARBA00022723"/>
    </source>
</evidence>
<sequence length="264" mass="30319">MKRNRFFVTLLTVVLLSSCNDGKVNFFTLNQDVEFGQQVVAEILANPQEYNVLPRQGNEEAYAYLEGIRDKILASKDIRYRDRFQWDIYIIDQDVLNAFALPGGPTFYYTGLMKYLDDEASLAGVMGHEIAHVDRRHATNRMTKMYGFSILFSVLRGDNESLLGDIAESLATGVTALAFSRQDEFEADEYAVRYLYPTELDSRGVAYFFEKMDLAKQSRVVTYLSTHPDPGDRISEIHRHHQRLGGKEGNPFTKRYQEFLQLLP</sequence>
<accession>A0A1T5D5H3</accession>
<protein>
    <submittedName>
        <fullName evidence="8">Peptidase family M48</fullName>
    </submittedName>
</protein>
<feature type="domain" description="Peptidase M48" evidence="7">
    <location>
        <begin position="65"/>
        <end position="238"/>
    </location>
</feature>
<dbReference type="GO" id="GO:0046872">
    <property type="term" value="F:metal ion binding"/>
    <property type="evidence" value="ECO:0007669"/>
    <property type="project" value="UniProtKB-KW"/>
</dbReference>
<gene>
    <name evidence="8" type="ORF">SAMN03080601_00988</name>
</gene>
<comment type="cofactor">
    <cofactor evidence="6">
        <name>Zn(2+)</name>
        <dbReference type="ChEBI" id="CHEBI:29105"/>
    </cofactor>
    <text evidence="6">Binds 1 zinc ion per subunit.</text>
</comment>
<dbReference type="RefSeq" id="WP_157666537.1">
    <property type="nucleotide sequence ID" value="NZ_CP021904.1"/>
</dbReference>
<reference evidence="8 9" key="1">
    <citation type="submission" date="2017-02" db="EMBL/GenBank/DDBJ databases">
        <authorList>
            <person name="Peterson S.W."/>
        </authorList>
    </citation>
    <scope>NUCLEOTIDE SEQUENCE [LARGE SCALE GENOMIC DNA]</scope>
    <source>
        <strain evidence="8 9">DSM 24412</strain>
    </source>
</reference>
<dbReference type="AlphaFoldDB" id="A0A1T5D5H3"/>
<dbReference type="InterPro" id="IPR001915">
    <property type="entry name" value="Peptidase_M48"/>
</dbReference>
<dbReference type="Proteomes" id="UP000191055">
    <property type="component" value="Unassembled WGS sequence"/>
</dbReference>
<keyword evidence="2" id="KW-0479">Metal-binding</keyword>
<evidence type="ECO:0000256" key="4">
    <source>
        <dbReference type="ARBA" id="ARBA00022833"/>
    </source>
</evidence>
<evidence type="ECO:0000256" key="3">
    <source>
        <dbReference type="ARBA" id="ARBA00022801"/>
    </source>
</evidence>
<evidence type="ECO:0000256" key="5">
    <source>
        <dbReference type="ARBA" id="ARBA00023049"/>
    </source>
</evidence>
<keyword evidence="4 6" id="KW-0862">Zinc</keyword>
<comment type="similarity">
    <text evidence="6">Belongs to the peptidase M48 family.</text>
</comment>
<dbReference type="GO" id="GO:0016020">
    <property type="term" value="C:membrane"/>
    <property type="evidence" value="ECO:0007669"/>
    <property type="project" value="TreeGrafter"/>
</dbReference>